<dbReference type="InterPro" id="IPR002645">
    <property type="entry name" value="STAS_dom"/>
</dbReference>
<organism evidence="4 5">
    <name type="scientific">Fodinicurvata halophila</name>
    <dbReference type="NCBI Taxonomy" id="1419723"/>
    <lineage>
        <taxon>Bacteria</taxon>
        <taxon>Pseudomonadati</taxon>
        <taxon>Pseudomonadota</taxon>
        <taxon>Alphaproteobacteria</taxon>
        <taxon>Rhodospirillales</taxon>
        <taxon>Rhodovibrionaceae</taxon>
        <taxon>Fodinicurvata</taxon>
    </lineage>
</organism>
<accession>A0ABV8UNP7</accession>
<dbReference type="InterPro" id="IPR003658">
    <property type="entry name" value="Anti-sigma_ant"/>
</dbReference>
<dbReference type="EMBL" id="JBHSCW010000007">
    <property type="protein sequence ID" value="MFC4352473.1"/>
    <property type="molecule type" value="Genomic_DNA"/>
</dbReference>
<proteinExistence type="inferred from homology"/>
<dbReference type="InterPro" id="IPR036513">
    <property type="entry name" value="STAS_dom_sf"/>
</dbReference>
<comment type="caution">
    <text evidence="4">The sequence shown here is derived from an EMBL/GenBank/DDBJ whole genome shotgun (WGS) entry which is preliminary data.</text>
</comment>
<dbReference type="Gene3D" id="3.30.750.24">
    <property type="entry name" value="STAS domain"/>
    <property type="match status" value="1"/>
</dbReference>
<feature type="domain" description="STAS" evidence="3">
    <location>
        <begin position="1"/>
        <end position="110"/>
    </location>
</feature>
<sequence length="110" mass="11935">MDINEYSNKNVHVMAVSGRLDSNTSKQFEDAISERMKEQAALVVDLEHVDYVSSAGLRVLLKAAKIAKSNGHNLALAGLKPQVQEVFDISGFTSIFNIHSSSKAACDALQ</sequence>
<dbReference type="PROSITE" id="PS50801">
    <property type="entry name" value="STAS"/>
    <property type="match status" value="1"/>
</dbReference>
<keyword evidence="5" id="KW-1185">Reference proteome</keyword>
<evidence type="ECO:0000313" key="4">
    <source>
        <dbReference type="EMBL" id="MFC4352473.1"/>
    </source>
</evidence>
<name>A0ABV8UNP7_9PROT</name>
<evidence type="ECO:0000256" key="1">
    <source>
        <dbReference type="ARBA" id="ARBA00009013"/>
    </source>
</evidence>
<dbReference type="CDD" id="cd07043">
    <property type="entry name" value="STAS_anti-anti-sigma_factors"/>
    <property type="match status" value="1"/>
</dbReference>
<evidence type="ECO:0000256" key="2">
    <source>
        <dbReference type="RuleBase" id="RU003749"/>
    </source>
</evidence>
<gene>
    <name evidence="4" type="ORF">ACFOW6_13060</name>
</gene>
<dbReference type="Proteomes" id="UP001595799">
    <property type="component" value="Unassembled WGS sequence"/>
</dbReference>
<dbReference type="NCBIfam" id="TIGR00377">
    <property type="entry name" value="ant_ant_sig"/>
    <property type="match status" value="1"/>
</dbReference>
<dbReference type="Pfam" id="PF01740">
    <property type="entry name" value="STAS"/>
    <property type="match status" value="1"/>
</dbReference>
<evidence type="ECO:0000259" key="3">
    <source>
        <dbReference type="PROSITE" id="PS50801"/>
    </source>
</evidence>
<evidence type="ECO:0000313" key="5">
    <source>
        <dbReference type="Proteomes" id="UP001595799"/>
    </source>
</evidence>
<dbReference type="PANTHER" id="PTHR33495">
    <property type="entry name" value="ANTI-SIGMA FACTOR ANTAGONIST TM_1081-RELATED-RELATED"/>
    <property type="match status" value="1"/>
</dbReference>
<dbReference type="RefSeq" id="WP_382422825.1">
    <property type="nucleotide sequence ID" value="NZ_JBHSCW010000007.1"/>
</dbReference>
<comment type="similarity">
    <text evidence="1 2">Belongs to the anti-sigma-factor antagonist family.</text>
</comment>
<protein>
    <recommendedName>
        <fullName evidence="2">Anti-sigma factor antagonist</fullName>
    </recommendedName>
</protein>
<dbReference type="SUPFAM" id="SSF52091">
    <property type="entry name" value="SpoIIaa-like"/>
    <property type="match status" value="1"/>
</dbReference>
<reference evidence="5" key="1">
    <citation type="journal article" date="2019" name="Int. J. Syst. Evol. Microbiol.">
        <title>The Global Catalogue of Microorganisms (GCM) 10K type strain sequencing project: providing services to taxonomists for standard genome sequencing and annotation.</title>
        <authorList>
            <consortium name="The Broad Institute Genomics Platform"/>
            <consortium name="The Broad Institute Genome Sequencing Center for Infectious Disease"/>
            <person name="Wu L."/>
            <person name="Ma J."/>
        </authorList>
    </citation>
    <scope>NUCLEOTIDE SEQUENCE [LARGE SCALE GENOMIC DNA]</scope>
    <source>
        <strain evidence="5">CECT 8472</strain>
    </source>
</reference>